<dbReference type="GO" id="GO:0003988">
    <property type="term" value="F:acetyl-CoA C-acyltransferase activity"/>
    <property type="evidence" value="ECO:0007669"/>
    <property type="project" value="UniProtKB-ARBA"/>
</dbReference>
<dbReference type="Gene3D" id="3.40.47.10">
    <property type="match status" value="1"/>
</dbReference>
<evidence type="ECO:0000259" key="1">
    <source>
        <dbReference type="Pfam" id="PF00108"/>
    </source>
</evidence>
<dbReference type="EMBL" id="CP027671">
    <property type="protein sequence ID" value="AVO43526.1"/>
    <property type="molecule type" value="Genomic_DNA"/>
</dbReference>
<dbReference type="InterPro" id="IPR016039">
    <property type="entry name" value="Thiolase-like"/>
</dbReference>
<dbReference type="SUPFAM" id="SSF53901">
    <property type="entry name" value="Thiolase-like"/>
    <property type="match status" value="2"/>
</dbReference>
<protein>
    <submittedName>
        <fullName evidence="3">Thiolase</fullName>
    </submittedName>
</protein>
<sequence length="417" mass="43863">MNTEPVFIIGVGHTPFGKHANLSVRELARGATTSAMNDAGIGLGAVQAAFFSNATQGHMEGQEMIRGEIVLRSMGVGGIPVFNVENACASASSAFKLAVNALRAGDADVALALGAEKMFSPDRDRMMSVFDGAWDVATAQENARRLVELGAGVDVPDGTTSPRPYSVFMDVYAAFARYHMKRFGTTQRQLAVVAAKNHEHSAANTLSQYRKVFTVDEVLAAPPITYPLTLPMCSPISDGAAAAIVATREGMQRLGIDARRAVRVLACVVQSGSDRAPDEVERHCTALAAKRAYEVAGLGPRDIDVAEVHDATAMGEIIQVENLGFCDYGDGGPLAERGETRIGGRIPVNSSGGLESKGHPIGATGLSQIHELVTQLRGEAGARQVNGARTAIAENGGGLHGIEEAVACITILQRTQD</sequence>
<dbReference type="Pfam" id="PF22691">
    <property type="entry name" value="Thiolase_C_1"/>
    <property type="match status" value="1"/>
</dbReference>
<dbReference type="Proteomes" id="UP000239326">
    <property type="component" value="Plasmid unnamed2"/>
</dbReference>
<dbReference type="InterPro" id="IPR002155">
    <property type="entry name" value="Thiolase"/>
</dbReference>
<accession>A0A2S0N5Z0</accession>
<proteinExistence type="predicted"/>
<dbReference type="CDD" id="cd00829">
    <property type="entry name" value="SCP-x_thiolase"/>
    <property type="match status" value="1"/>
</dbReference>
<dbReference type="PIRSF" id="PIRSF000429">
    <property type="entry name" value="Ac-CoA_Ac_transf"/>
    <property type="match status" value="1"/>
</dbReference>
<dbReference type="PANTHER" id="PTHR42870">
    <property type="entry name" value="ACETYL-COA C-ACETYLTRANSFERASE"/>
    <property type="match status" value="1"/>
</dbReference>
<feature type="domain" description="Thiolase N-terminal" evidence="1">
    <location>
        <begin position="6"/>
        <end position="208"/>
    </location>
</feature>
<organism evidence="3 4">
    <name type="scientific">Simplicispira suum</name>
    <dbReference type="NCBI Taxonomy" id="2109915"/>
    <lineage>
        <taxon>Bacteria</taxon>
        <taxon>Pseudomonadati</taxon>
        <taxon>Pseudomonadota</taxon>
        <taxon>Betaproteobacteria</taxon>
        <taxon>Burkholderiales</taxon>
        <taxon>Comamonadaceae</taxon>
        <taxon>Simplicispira</taxon>
    </lineage>
</organism>
<dbReference type="PANTHER" id="PTHR42870:SF1">
    <property type="entry name" value="NON-SPECIFIC LIPID-TRANSFER PROTEIN-LIKE 2"/>
    <property type="match status" value="1"/>
</dbReference>
<dbReference type="InterPro" id="IPR055140">
    <property type="entry name" value="Thiolase_C_2"/>
</dbReference>
<name>A0A2S0N5Z0_9BURK</name>
<evidence type="ECO:0000313" key="4">
    <source>
        <dbReference type="Proteomes" id="UP000239326"/>
    </source>
</evidence>
<feature type="domain" description="Thiolase C-terminal" evidence="2">
    <location>
        <begin position="282"/>
        <end position="400"/>
    </location>
</feature>
<dbReference type="InterPro" id="IPR020616">
    <property type="entry name" value="Thiolase_N"/>
</dbReference>
<dbReference type="RefSeq" id="WP_106448468.1">
    <property type="nucleotide sequence ID" value="NZ_CP027671.1"/>
</dbReference>
<gene>
    <name evidence="3" type="ORF">C6571_18975</name>
</gene>
<evidence type="ECO:0000259" key="2">
    <source>
        <dbReference type="Pfam" id="PF22691"/>
    </source>
</evidence>
<dbReference type="OrthoDB" id="9785768at2"/>
<dbReference type="AlphaFoldDB" id="A0A2S0N5Z0"/>
<keyword evidence="4" id="KW-1185">Reference proteome</keyword>
<dbReference type="Pfam" id="PF00108">
    <property type="entry name" value="Thiolase_N"/>
    <property type="match status" value="1"/>
</dbReference>
<evidence type="ECO:0000313" key="3">
    <source>
        <dbReference type="EMBL" id="AVO43526.1"/>
    </source>
</evidence>
<geneLocation type="plasmid" evidence="3 4">
    <name>unnamed2</name>
</geneLocation>
<keyword evidence="3" id="KW-0614">Plasmid</keyword>
<dbReference type="KEGG" id="simp:C6571_18975"/>
<reference evidence="3 4" key="1">
    <citation type="submission" date="2018-03" db="EMBL/GenBank/DDBJ databases">
        <title>Genome sequencing of Simplicispira sp.</title>
        <authorList>
            <person name="Kim S.-J."/>
            <person name="Heo J."/>
            <person name="Kwon S.-W."/>
        </authorList>
    </citation>
    <scope>NUCLEOTIDE SEQUENCE [LARGE SCALE GENOMIC DNA]</scope>
    <source>
        <strain evidence="3 4">SC1-8</strain>
        <plasmid evidence="3 4">unnamed2</plasmid>
    </source>
</reference>